<dbReference type="FunFam" id="2.40.30.30:FF:000003">
    <property type="entry name" value="Riboflavin biosynthesis protein"/>
    <property type="match status" value="1"/>
</dbReference>
<sequence>MELFTELADISLHQNIAIALGTFDGIHAGHQQIIGQAVQLARQSSGTSVVFTFRNHPLSIIDPERCPPFIMAEEEKVEVIAGMGVDILMSIPFDVKFLQLMPDEFIQLLIHYFRPAHVVVGPNYTFGYQGKGNPEILRKAGASYHFDVQVPEAVLVDDSLVSSTLIRQLIASGDVQQAAKLLGRPFVMAGIVMSGDQRGRQLGYPTANIPVPPGMVIPADGVYAVQVMTGNTWFNGLANVGVNPTFNGQSRRIEVFILNFNDDLYNKKVRVSFLARLRGEVKFAGAEALKEQIARDITEAQVFF</sequence>
<dbReference type="UniPathway" id="UPA00277">
    <property type="reaction ID" value="UER00407"/>
</dbReference>
<dbReference type="NCBIfam" id="TIGR00125">
    <property type="entry name" value="cyt_tran_rel"/>
    <property type="match status" value="1"/>
</dbReference>
<dbReference type="SUPFAM" id="SSF52374">
    <property type="entry name" value="Nucleotidylyl transferase"/>
    <property type="match status" value="1"/>
</dbReference>
<comment type="caution">
    <text evidence="17">The sequence shown here is derived from an EMBL/GenBank/DDBJ whole genome shotgun (WGS) entry which is preliminary data.</text>
</comment>
<dbReference type="EC" id="2.7.1.26" evidence="15"/>
<dbReference type="GO" id="GO:0006747">
    <property type="term" value="P:FAD biosynthetic process"/>
    <property type="evidence" value="ECO:0007669"/>
    <property type="project" value="UniProtKB-UniRule"/>
</dbReference>
<dbReference type="EMBL" id="SLUI01000001">
    <property type="protein sequence ID" value="TCL40104.1"/>
    <property type="molecule type" value="Genomic_DNA"/>
</dbReference>
<dbReference type="GO" id="GO:0009398">
    <property type="term" value="P:FMN biosynthetic process"/>
    <property type="evidence" value="ECO:0007669"/>
    <property type="project" value="UniProtKB-UniRule"/>
</dbReference>
<keyword evidence="18" id="KW-1185">Reference proteome</keyword>
<dbReference type="NCBIfam" id="NF004160">
    <property type="entry name" value="PRK05627.1-3"/>
    <property type="match status" value="1"/>
</dbReference>
<dbReference type="Gene3D" id="3.40.50.620">
    <property type="entry name" value="HUPs"/>
    <property type="match status" value="1"/>
</dbReference>
<evidence type="ECO:0000256" key="2">
    <source>
        <dbReference type="ARBA" id="ARBA00004726"/>
    </source>
</evidence>
<keyword evidence="8 15" id="KW-0547">Nucleotide-binding</keyword>
<keyword evidence="7 15" id="KW-0548">Nucleotidyltransferase</keyword>
<dbReference type="InterPro" id="IPR015865">
    <property type="entry name" value="Riboflavin_kinase_bac/euk"/>
</dbReference>
<evidence type="ECO:0000256" key="4">
    <source>
        <dbReference type="ARBA" id="ARBA00022630"/>
    </source>
</evidence>
<keyword evidence="12" id="KW-0511">Multifunctional enzyme</keyword>
<evidence type="ECO:0000256" key="11">
    <source>
        <dbReference type="ARBA" id="ARBA00022840"/>
    </source>
</evidence>
<evidence type="ECO:0000256" key="10">
    <source>
        <dbReference type="ARBA" id="ARBA00022827"/>
    </source>
</evidence>
<dbReference type="InterPro" id="IPR004821">
    <property type="entry name" value="Cyt_trans-like"/>
</dbReference>
<dbReference type="InterPro" id="IPR023465">
    <property type="entry name" value="Riboflavin_kinase_dom_sf"/>
</dbReference>
<evidence type="ECO:0000256" key="15">
    <source>
        <dbReference type="PIRNR" id="PIRNR004491"/>
    </source>
</evidence>
<comment type="function">
    <text evidence="1">Catalyzes the phosphorylation of riboflavin to FMN followed by the adenylation of FMN to FAD.</text>
</comment>
<evidence type="ECO:0000256" key="13">
    <source>
        <dbReference type="ARBA" id="ARBA00047880"/>
    </source>
</evidence>
<dbReference type="PANTHER" id="PTHR22749">
    <property type="entry name" value="RIBOFLAVIN KINASE/FMN ADENYLYLTRANSFERASE"/>
    <property type="match status" value="1"/>
</dbReference>
<evidence type="ECO:0000256" key="9">
    <source>
        <dbReference type="ARBA" id="ARBA00022777"/>
    </source>
</evidence>
<dbReference type="GO" id="GO:0003919">
    <property type="term" value="F:FMN adenylyltransferase activity"/>
    <property type="evidence" value="ECO:0007669"/>
    <property type="project" value="UniProtKB-UniRule"/>
</dbReference>
<dbReference type="FunFam" id="3.40.50.620:FF:000021">
    <property type="entry name" value="Riboflavin biosynthesis protein"/>
    <property type="match status" value="1"/>
</dbReference>
<protein>
    <recommendedName>
        <fullName evidence="15">Riboflavin biosynthesis protein</fullName>
    </recommendedName>
    <domain>
        <recommendedName>
            <fullName evidence="15">Riboflavin kinase</fullName>
            <ecNumber evidence="15">2.7.1.26</ecNumber>
        </recommendedName>
        <alternativeName>
            <fullName evidence="15">Flavokinase</fullName>
        </alternativeName>
    </domain>
    <domain>
        <recommendedName>
            <fullName evidence="15">FMN adenylyltransferase</fullName>
            <ecNumber evidence="15">2.7.7.2</ecNumber>
        </recommendedName>
        <alternativeName>
            <fullName evidence="15">FAD pyrophosphorylase</fullName>
        </alternativeName>
        <alternativeName>
            <fullName evidence="15">FAD synthase</fullName>
        </alternativeName>
    </domain>
</protein>
<dbReference type="PIRSF" id="PIRSF004491">
    <property type="entry name" value="FAD_Synth"/>
    <property type="match status" value="1"/>
</dbReference>
<comment type="catalytic activity">
    <reaction evidence="14 15">
        <text>FMN + ATP + H(+) = FAD + diphosphate</text>
        <dbReference type="Rhea" id="RHEA:17237"/>
        <dbReference type="ChEBI" id="CHEBI:15378"/>
        <dbReference type="ChEBI" id="CHEBI:30616"/>
        <dbReference type="ChEBI" id="CHEBI:33019"/>
        <dbReference type="ChEBI" id="CHEBI:57692"/>
        <dbReference type="ChEBI" id="CHEBI:58210"/>
        <dbReference type="EC" id="2.7.7.2"/>
    </reaction>
</comment>
<evidence type="ECO:0000313" key="17">
    <source>
        <dbReference type="EMBL" id="TCL40104.1"/>
    </source>
</evidence>
<keyword evidence="6 15" id="KW-0808">Transferase</keyword>
<keyword evidence="5 15" id="KW-0288">FMN</keyword>
<dbReference type="InterPro" id="IPR023468">
    <property type="entry name" value="Riboflavin_kinase"/>
</dbReference>
<gene>
    <name evidence="17" type="ORF">EV210_101305</name>
</gene>
<evidence type="ECO:0000256" key="14">
    <source>
        <dbReference type="ARBA" id="ARBA00049494"/>
    </source>
</evidence>
<accession>A0A4R1Q4S9</accession>
<evidence type="ECO:0000256" key="7">
    <source>
        <dbReference type="ARBA" id="ARBA00022695"/>
    </source>
</evidence>
<dbReference type="GO" id="GO:0005524">
    <property type="term" value="F:ATP binding"/>
    <property type="evidence" value="ECO:0007669"/>
    <property type="project" value="UniProtKB-UniRule"/>
</dbReference>
<keyword evidence="4 15" id="KW-0285">Flavoprotein</keyword>
<comment type="pathway">
    <text evidence="3 15">Cofactor biosynthesis; FMN biosynthesis; FMN from riboflavin (ATP route): step 1/1.</text>
</comment>
<dbReference type="GO" id="GO:0008531">
    <property type="term" value="F:riboflavin kinase activity"/>
    <property type="evidence" value="ECO:0007669"/>
    <property type="project" value="UniProtKB-UniRule"/>
</dbReference>
<keyword evidence="11 15" id="KW-0067">ATP-binding</keyword>
<dbReference type="RefSeq" id="WP_132074472.1">
    <property type="nucleotide sequence ID" value="NZ_DAIMLW010000524.1"/>
</dbReference>
<name>A0A4R1Q4S9_9FIRM</name>
<evidence type="ECO:0000256" key="1">
    <source>
        <dbReference type="ARBA" id="ARBA00002121"/>
    </source>
</evidence>
<dbReference type="Pfam" id="PF06574">
    <property type="entry name" value="FAD_syn"/>
    <property type="match status" value="1"/>
</dbReference>
<keyword evidence="10 15" id="KW-0274">FAD</keyword>
<dbReference type="NCBIfam" id="TIGR00083">
    <property type="entry name" value="ribF"/>
    <property type="match status" value="1"/>
</dbReference>
<dbReference type="Pfam" id="PF01687">
    <property type="entry name" value="Flavokinase"/>
    <property type="match status" value="1"/>
</dbReference>
<evidence type="ECO:0000256" key="3">
    <source>
        <dbReference type="ARBA" id="ARBA00005201"/>
    </source>
</evidence>
<dbReference type="CDD" id="cd02064">
    <property type="entry name" value="FAD_synthetase_N"/>
    <property type="match status" value="1"/>
</dbReference>
<dbReference type="OrthoDB" id="9803667at2"/>
<comment type="catalytic activity">
    <reaction evidence="13 15">
        <text>riboflavin + ATP = FMN + ADP + H(+)</text>
        <dbReference type="Rhea" id="RHEA:14357"/>
        <dbReference type="ChEBI" id="CHEBI:15378"/>
        <dbReference type="ChEBI" id="CHEBI:30616"/>
        <dbReference type="ChEBI" id="CHEBI:57986"/>
        <dbReference type="ChEBI" id="CHEBI:58210"/>
        <dbReference type="ChEBI" id="CHEBI:456216"/>
        <dbReference type="EC" id="2.7.1.26"/>
    </reaction>
</comment>
<dbReference type="InterPro" id="IPR015864">
    <property type="entry name" value="FAD_synthase"/>
</dbReference>
<dbReference type="AlphaFoldDB" id="A0A4R1Q4S9"/>
<comment type="pathway">
    <text evidence="2 15">Cofactor biosynthesis; FAD biosynthesis; FAD from FMN: step 1/1.</text>
</comment>
<evidence type="ECO:0000259" key="16">
    <source>
        <dbReference type="SMART" id="SM00904"/>
    </source>
</evidence>
<proteinExistence type="inferred from homology"/>
<dbReference type="Gene3D" id="2.40.30.30">
    <property type="entry name" value="Riboflavin kinase-like"/>
    <property type="match status" value="1"/>
</dbReference>
<dbReference type="Proteomes" id="UP000295063">
    <property type="component" value="Unassembled WGS sequence"/>
</dbReference>
<reference evidence="17 18" key="1">
    <citation type="submission" date="2019-03" db="EMBL/GenBank/DDBJ databases">
        <title>Genomic Encyclopedia of Type Strains, Phase IV (KMG-IV): sequencing the most valuable type-strain genomes for metagenomic binning, comparative biology and taxonomic classification.</title>
        <authorList>
            <person name="Goeker M."/>
        </authorList>
    </citation>
    <scope>NUCLEOTIDE SEQUENCE [LARGE SCALE GENOMIC DNA]</scope>
    <source>
        <strain evidence="17 18">DSM 15969</strain>
    </source>
</reference>
<evidence type="ECO:0000256" key="12">
    <source>
        <dbReference type="ARBA" id="ARBA00023268"/>
    </source>
</evidence>
<dbReference type="EC" id="2.7.7.2" evidence="15"/>
<keyword evidence="9 15" id="KW-0418">Kinase</keyword>
<dbReference type="GO" id="GO:0009231">
    <property type="term" value="P:riboflavin biosynthetic process"/>
    <property type="evidence" value="ECO:0007669"/>
    <property type="project" value="InterPro"/>
</dbReference>
<evidence type="ECO:0000313" key="18">
    <source>
        <dbReference type="Proteomes" id="UP000295063"/>
    </source>
</evidence>
<dbReference type="NCBIfam" id="NF004162">
    <property type="entry name" value="PRK05627.1-5"/>
    <property type="match status" value="1"/>
</dbReference>
<dbReference type="InterPro" id="IPR014729">
    <property type="entry name" value="Rossmann-like_a/b/a_fold"/>
</dbReference>
<evidence type="ECO:0000256" key="6">
    <source>
        <dbReference type="ARBA" id="ARBA00022679"/>
    </source>
</evidence>
<dbReference type="SUPFAM" id="SSF82114">
    <property type="entry name" value="Riboflavin kinase-like"/>
    <property type="match status" value="1"/>
</dbReference>
<organism evidence="17 18">
    <name type="scientific">Anaerospora hongkongensis</name>
    <dbReference type="NCBI Taxonomy" id="244830"/>
    <lineage>
        <taxon>Bacteria</taxon>
        <taxon>Bacillati</taxon>
        <taxon>Bacillota</taxon>
        <taxon>Negativicutes</taxon>
        <taxon>Selenomonadales</taxon>
        <taxon>Sporomusaceae</taxon>
        <taxon>Anaerospora</taxon>
    </lineage>
</organism>
<dbReference type="PANTHER" id="PTHR22749:SF6">
    <property type="entry name" value="RIBOFLAVIN KINASE"/>
    <property type="match status" value="1"/>
</dbReference>
<evidence type="ECO:0000256" key="5">
    <source>
        <dbReference type="ARBA" id="ARBA00022643"/>
    </source>
</evidence>
<dbReference type="SMART" id="SM00904">
    <property type="entry name" value="Flavokinase"/>
    <property type="match status" value="1"/>
</dbReference>
<comment type="similarity">
    <text evidence="15">Belongs to the ribF family.</text>
</comment>
<dbReference type="UniPathway" id="UPA00276">
    <property type="reaction ID" value="UER00406"/>
</dbReference>
<dbReference type="InterPro" id="IPR002606">
    <property type="entry name" value="Riboflavin_kinase_bac"/>
</dbReference>
<feature type="domain" description="Riboflavin kinase" evidence="16">
    <location>
        <begin position="181"/>
        <end position="304"/>
    </location>
</feature>
<evidence type="ECO:0000256" key="8">
    <source>
        <dbReference type="ARBA" id="ARBA00022741"/>
    </source>
</evidence>